<dbReference type="Gene3D" id="2.40.30.170">
    <property type="match status" value="1"/>
</dbReference>
<keyword evidence="3 4" id="KW-0175">Coiled coil</keyword>
<dbReference type="SUPFAM" id="SSF111369">
    <property type="entry name" value="HlyD-like secretion proteins"/>
    <property type="match status" value="1"/>
</dbReference>
<keyword evidence="6" id="KW-1133">Transmembrane helix</keyword>
<keyword evidence="6" id="KW-0812">Transmembrane</keyword>
<dbReference type="Gene3D" id="2.40.420.20">
    <property type="match status" value="1"/>
</dbReference>
<comment type="caution">
    <text evidence="8">The sequence shown here is derived from an EMBL/GenBank/DDBJ whole genome shotgun (WGS) entry which is preliminary data.</text>
</comment>
<dbReference type="GO" id="GO:0022857">
    <property type="term" value="F:transmembrane transporter activity"/>
    <property type="evidence" value="ECO:0007669"/>
    <property type="project" value="InterPro"/>
</dbReference>
<reference evidence="8" key="1">
    <citation type="submission" date="2019-12" db="EMBL/GenBank/DDBJ databases">
        <title>High-Quality draft genome sequences of three cyanobacteria isolated from the limestone walls of the Old Cathedral of Coimbra.</title>
        <authorList>
            <person name="Tiago I."/>
            <person name="Soares F."/>
            <person name="Portugal A."/>
        </authorList>
    </citation>
    <scope>NUCLEOTIDE SEQUENCE [LARGE SCALE GENOMIC DNA]</scope>
    <source>
        <strain evidence="8">C</strain>
    </source>
</reference>
<evidence type="ECO:0000256" key="5">
    <source>
        <dbReference type="SAM" id="MobiDB-lite"/>
    </source>
</evidence>
<dbReference type="AlphaFoldDB" id="A0A8K2A7G2"/>
<comment type="subcellular location">
    <subcellularLocation>
        <location evidence="1">Cell envelope</location>
    </subcellularLocation>
</comment>
<dbReference type="GO" id="GO:1990195">
    <property type="term" value="C:macrolide transmembrane transporter complex"/>
    <property type="evidence" value="ECO:0007669"/>
    <property type="project" value="InterPro"/>
</dbReference>
<dbReference type="InterPro" id="IPR050465">
    <property type="entry name" value="UPF0194_transport"/>
</dbReference>
<feature type="transmembrane region" description="Helical" evidence="6">
    <location>
        <begin position="36"/>
        <end position="53"/>
    </location>
</feature>
<feature type="region of interest" description="Disordered" evidence="5">
    <location>
        <begin position="1"/>
        <end position="25"/>
    </location>
</feature>
<feature type="coiled-coil region" evidence="4">
    <location>
        <begin position="125"/>
        <end position="193"/>
    </location>
</feature>
<evidence type="ECO:0000256" key="3">
    <source>
        <dbReference type="ARBA" id="ARBA00023054"/>
    </source>
</evidence>
<dbReference type="InterPro" id="IPR058637">
    <property type="entry name" value="YknX-like_C"/>
</dbReference>
<comment type="similarity">
    <text evidence="2">Belongs to the membrane fusion protein (MFP) (TC 8.A.1) family.</text>
</comment>
<evidence type="ECO:0000256" key="6">
    <source>
        <dbReference type="SAM" id="Phobius"/>
    </source>
</evidence>
<dbReference type="Proteomes" id="UP000607397">
    <property type="component" value="Unassembled WGS sequence"/>
</dbReference>
<dbReference type="NCBIfam" id="TIGR01730">
    <property type="entry name" value="RND_mfp"/>
    <property type="match status" value="1"/>
</dbReference>
<dbReference type="PANTHER" id="PTHR32347">
    <property type="entry name" value="EFFLUX SYSTEM COMPONENT YKNX-RELATED"/>
    <property type="match status" value="1"/>
</dbReference>
<feature type="domain" description="YknX-like C-terminal permuted SH3-like" evidence="7">
    <location>
        <begin position="400"/>
        <end position="467"/>
    </location>
</feature>
<keyword evidence="9" id="KW-1185">Reference proteome</keyword>
<organism evidence="8 9">
    <name type="scientific">Petrachloros mirabilis ULC683</name>
    <dbReference type="NCBI Taxonomy" id="2781853"/>
    <lineage>
        <taxon>Bacteria</taxon>
        <taxon>Bacillati</taxon>
        <taxon>Cyanobacteriota</taxon>
        <taxon>Cyanophyceae</taxon>
        <taxon>Synechococcales</taxon>
        <taxon>Petrachlorosaceae</taxon>
        <taxon>Petrachloros</taxon>
        <taxon>Petrachloros mirabilis</taxon>
    </lineage>
</organism>
<evidence type="ECO:0000256" key="1">
    <source>
        <dbReference type="ARBA" id="ARBA00004196"/>
    </source>
</evidence>
<dbReference type="Gene3D" id="6.10.140.1990">
    <property type="match status" value="1"/>
</dbReference>
<accession>A0A8K2A7G2</accession>
<evidence type="ECO:0000313" key="8">
    <source>
        <dbReference type="EMBL" id="NCJ05930.1"/>
    </source>
</evidence>
<dbReference type="GO" id="GO:0030313">
    <property type="term" value="C:cell envelope"/>
    <property type="evidence" value="ECO:0007669"/>
    <property type="project" value="UniProtKB-SubCell"/>
</dbReference>
<dbReference type="EMBL" id="WVIC01000007">
    <property type="protein sequence ID" value="NCJ05930.1"/>
    <property type="molecule type" value="Genomic_DNA"/>
</dbReference>
<evidence type="ECO:0000256" key="4">
    <source>
        <dbReference type="SAM" id="Coils"/>
    </source>
</evidence>
<dbReference type="RefSeq" id="WP_161824398.1">
    <property type="nucleotide sequence ID" value="NZ_WVIC01000007.1"/>
</dbReference>
<dbReference type="Pfam" id="PF25989">
    <property type="entry name" value="YknX_C"/>
    <property type="match status" value="1"/>
</dbReference>
<protein>
    <submittedName>
        <fullName evidence="8">Efflux RND transporter periplasmic adaptor subunit</fullName>
    </submittedName>
</protein>
<sequence>MTQLSSTPEKPSEKPIAPSPQNNGKVLHKRRLPRKLLYVLGGLGIVGLLIYAFQPQPIAVDVSQVERGALEVTINAEGKTRVRDRFTIAAAVDGELQRIQLDAGDLVEAGMIVAQIAPLPLTSQVDATVARLRTLEAELAGVETQRPKAAALNQAEAQIQAALATEQRVRAQVAQAEAALAQANRDLDRATDLHDQGAISRQDWEVAQLTRTTRQRELDTIRQEVAAAQAQVQAARAARNVLEAEQQDPDYLIDVYQSQIAGVQAELASLANDARRTTIQAPASGQVLRILQQSSRYVTAGTPLLEIGNAQSLELVIDILSTDAVQVQPGAAIRIERWGGEEPLVGTVRYVEPSAFTEVSALGVEEQRVNVIADFQPGAAPLGDGYRVDARIVVWEAEDVLKVPASSLFRCNSGWCTFVVSNGRAHRQEVTVSQRSDLEAAIATGLNAGDTVILYPSEAIESNTPVTSRL</sequence>
<evidence type="ECO:0000259" key="7">
    <source>
        <dbReference type="Pfam" id="PF25989"/>
    </source>
</evidence>
<dbReference type="GO" id="GO:0019898">
    <property type="term" value="C:extrinsic component of membrane"/>
    <property type="evidence" value="ECO:0007669"/>
    <property type="project" value="InterPro"/>
</dbReference>
<dbReference type="GO" id="GO:1990961">
    <property type="term" value="P:xenobiotic detoxification by transmembrane export across the plasma membrane"/>
    <property type="evidence" value="ECO:0007669"/>
    <property type="project" value="InterPro"/>
</dbReference>
<name>A0A8K2A7G2_9CYAN</name>
<dbReference type="Gene3D" id="2.40.50.100">
    <property type="match status" value="1"/>
</dbReference>
<proteinExistence type="inferred from homology"/>
<feature type="coiled-coil region" evidence="4">
    <location>
        <begin position="218"/>
        <end position="273"/>
    </location>
</feature>
<gene>
    <name evidence="8" type="ORF">GS597_05265</name>
</gene>
<evidence type="ECO:0000256" key="2">
    <source>
        <dbReference type="ARBA" id="ARBA00009477"/>
    </source>
</evidence>
<dbReference type="InterPro" id="IPR030190">
    <property type="entry name" value="MacA_alpha-hairpin_sf"/>
</dbReference>
<dbReference type="PANTHER" id="PTHR32347:SF29">
    <property type="entry name" value="UPF0194 MEMBRANE PROTEIN YBHG"/>
    <property type="match status" value="1"/>
</dbReference>
<keyword evidence="6" id="KW-0472">Membrane</keyword>
<dbReference type="InterPro" id="IPR006143">
    <property type="entry name" value="RND_pump_MFP"/>
</dbReference>
<evidence type="ECO:0000313" key="9">
    <source>
        <dbReference type="Proteomes" id="UP000607397"/>
    </source>
</evidence>